<dbReference type="InterPro" id="IPR005442">
    <property type="entry name" value="GST_omega"/>
</dbReference>
<organism evidence="4 5">
    <name type="scientific">Boletus reticuloceps</name>
    <dbReference type="NCBI Taxonomy" id="495285"/>
    <lineage>
        <taxon>Eukaryota</taxon>
        <taxon>Fungi</taxon>
        <taxon>Dikarya</taxon>
        <taxon>Basidiomycota</taxon>
        <taxon>Agaricomycotina</taxon>
        <taxon>Agaricomycetes</taxon>
        <taxon>Agaricomycetidae</taxon>
        <taxon>Boletales</taxon>
        <taxon>Boletineae</taxon>
        <taxon>Boletaceae</taxon>
        <taxon>Boletoideae</taxon>
        <taxon>Boletus</taxon>
    </lineage>
</organism>
<keyword evidence="5" id="KW-1185">Reference proteome</keyword>
<evidence type="ECO:0000313" key="4">
    <source>
        <dbReference type="EMBL" id="KAG6381617.1"/>
    </source>
</evidence>
<evidence type="ECO:0000259" key="2">
    <source>
        <dbReference type="PROSITE" id="PS50404"/>
    </source>
</evidence>
<dbReference type="SUPFAM" id="SSF47616">
    <property type="entry name" value="GST C-terminal domain-like"/>
    <property type="match status" value="1"/>
</dbReference>
<evidence type="ECO:0000313" key="5">
    <source>
        <dbReference type="Proteomes" id="UP000683000"/>
    </source>
</evidence>
<proteinExistence type="predicted"/>
<evidence type="ECO:0000256" key="1">
    <source>
        <dbReference type="ARBA" id="ARBA00023002"/>
    </source>
</evidence>
<dbReference type="GO" id="GO:0045174">
    <property type="term" value="F:glutathione dehydrogenase (ascorbate) activity"/>
    <property type="evidence" value="ECO:0007669"/>
    <property type="project" value="UniProtKB-ARBA"/>
</dbReference>
<dbReference type="SFLD" id="SFLDG00358">
    <property type="entry name" value="Main_(cytGST)"/>
    <property type="match status" value="1"/>
</dbReference>
<dbReference type="Gene3D" id="3.40.30.10">
    <property type="entry name" value="Glutaredoxin"/>
    <property type="match status" value="1"/>
</dbReference>
<dbReference type="PROSITE" id="PS50404">
    <property type="entry name" value="GST_NTER"/>
    <property type="match status" value="1"/>
</dbReference>
<accession>A0A8I2Z2S8</accession>
<dbReference type="GO" id="GO:0005737">
    <property type="term" value="C:cytoplasm"/>
    <property type="evidence" value="ECO:0007669"/>
    <property type="project" value="InterPro"/>
</dbReference>
<dbReference type="EMBL" id="JAGFBS010000001">
    <property type="protein sequence ID" value="KAG6381617.1"/>
    <property type="molecule type" value="Genomic_DNA"/>
</dbReference>
<dbReference type="PRINTS" id="PR01625">
    <property type="entry name" value="GSTRNSFRASEO"/>
</dbReference>
<feature type="domain" description="GST N-terminal" evidence="2">
    <location>
        <begin position="3"/>
        <end position="94"/>
    </location>
</feature>
<dbReference type="PROSITE" id="PS50405">
    <property type="entry name" value="GST_CTER"/>
    <property type="match status" value="1"/>
</dbReference>
<dbReference type="SFLD" id="SFLDS00019">
    <property type="entry name" value="Glutathione_Transferase_(cytos"/>
    <property type="match status" value="1"/>
</dbReference>
<dbReference type="CDD" id="cd00570">
    <property type="entry name" value="GST_N_family"/>
    <property type="match status" value="1"/>
</dbReference>
<gene>
    <name evidence="4" type="ORF">JVT61DRAFT_215</name>
</gene>
<sequence length="255" mass="28472">MAPQLTLYGYSASPFSEKVELALKEGNIPYKYFSVDLTNKPAFFTEQINTIGKVPAITYGGPDVAPEEPSPLSVKLAESNVILEFLADTYPEAKLMPTDPVQRARVRFFIEAATNKYIPAYMAWVFDREPQAAENLLKAIEFLQGLLSDTAGYAVGDSYTTADVCITPFIHRLYHSIEYDIGKFPVGSGPKLGESLKDLKYAKFTAYASAVTARPVAKEIWVLVSSIEIRVHLCVDWKKNKEVVTKIRMKMLGRE</sequence>
<comment type="caution">
    <text evidence="4">The sequence shown here is derived from an EMBL/GenBank/DDBJ whole genome shotgun (WGS) entry which is preliminary data.</text>
</comment>
<dbReference type="Pfam" id="PF13417">
    <property type="entry name" value="GST_N_3"/>
    <property type="match status" value="1"/>
</dbReference>
<dbReference type="PANTHER" id="PTHR43968">
    <property type="match status" value="1"/>
</dbReference>
<dbReference type="InterPro" id="IPR036249">
    <property type="entry name" value="Thioredoxin-like_sf"/>
</dbReference>
<dbReference type="InterPro" id="IPR050983">
    <property type="entry name" value="GST_Omega/HSP26"/>
</dbReference>
<feature type="domain" description="GST C-terminal" evidence="3">
    <location>
        <begin position="99"/>
        <end position="233"/>
    </location>
</feature>
<dbReference type="InterPro" id="IPR036282">
    <property type="entry name" value="Glutathione-S-Trfase_C_sf"/>
</dbReference>
<dbReference type="InterPro" id="IPR010987">
    <property type="entry name" value="Glutathione-S-Trfase_C-like"/>
</dbReference>
<protein>
    <submittedName>
        <fullName evidence="4">Glutathione S-transferase C-terminal-like protein</fullName>
    </submittedName>
</protein>
<dbReference type="InterPro" id="IPR040079">
    <property type="entry name" value="Glutathione_S-Trfase"/>
</dbReference>
<evidence type="ECO:0000259" key="3">
    <source>
        <dbReference type="PROSITE" id="PS50405"/>
    </source>
</evidence>
<dbReference type="Proteomes" id="UP000683000">
    <property type="component" value="Unassembled WGS sequence"/>
</dbReference>
<keyword evidence="4" id="KW-0808">Transferase</keyword>
<dbReference type="OrthoDB" id="202840at2759"/>
<dbReference type="PANTHER" id="PTHR43968:SF6">
    <property type="entry name" value="GLUTATHIONE S-TRANSFERASE OMEGA"/>
    <property type="match status" value="1"/>
</dbReference>
<reference evidence="4" key="1">
    <citation type="submission" date="2021-03" db="EMBL/GenBank/DDBJ databases">
        <title>Evolutionary innovations through gain and loss of genes in the ectomycorrhizal Boletales.</title>
        <authorList>
            <person name="Wu G."/>
            <person name="Miyauchi S."/>
            <person name="Morin E."/>
            <person name="Yang Z.-L."/>
            <person name="Xu J."/>
            <person name="Martin F.M."/>
        </authorList>
    </citation>
    <scope>NUCLEOTIDE SEQUENCE</scope>
    <source>
        <strain evidence="4">BR01</strain>
    </source>
</reference>
<dbReference type="InterPro" id="IPR004045">
    <property type="entry name" value="Glutathione_S-Trfase_N"/>
</dbReference>
<dbReference type="SUPFAM" id="SSF52833">
    <property type="entry name" value="Thioredoxin-like"/>
    <property type="match status" value="1"/>
</dbReference>
<keyword evidence="1" id="KW-0560">Oxidoreductase</keyword>
<dbReference type="Gene3D" id="1.20.1050.10">
    <property type="match status" value="1"/>
</dbReference>
<dbReference type="GO" id="GO:0004364">
    <property type="term" value="F:glutathione transferase activity"/>
    <property type="evidence" value="ECO:0007669"/>
    <property type="project" value="InterPro"/>
</dbReference>
<dbReference type="AlphaFoldDB" id="A0A8I2Z2S8"/>
<name>A0A8I2Z2S8_9AGAM</name>